<dbReference type="PANTHER" id="PTHR43377">
    <property type="entry name" value="BILIVERDIN REDUCTASE A"/>
    <property type="match status" value="1"/>
</dbReference>
<reference evidence="3 4" key="1">
    <citation type="submission" date="2022-11" db="EMBL/GenBank/DDBJ databases">
        <authorList>
            <person name="Caiyu Z."/>
        </authorList>
    </citation>
    <scope>NUCLEOTIDE SEQUENCE [LARGE SCALE GENOMIC DNA]</scope>
    <source>
        <strain evidence="3 4">YR-4</strain>
    </source>
</reference>
<dbReference type="InterPro" id="IPR055170">
    <property type="entry name" value="GFO_IDH_MocA-like_dom"/>
</dbReference>
<dbReference type="PANTHER" id="PTHR43377:SF1">
    <property type="entry name" value="BILIVERDIN REDUCTASE A"/>
    <property type="match status" value="1"/>
</dbReference>
<accession>A0ABT4BT58</accession>
<feature type="domain" description="Gfo/Idh/MocA-like oxidoreductase N-terminal" evidence="1">
    <location>
        <begin position="2"/>
        <end position="118"/>
    </location>
</feature>
<dbReference type="EMBL" id="JAPOHA010000002">
    <property type="protein sequence ID" value="MCY1713126.1"/>
    <property type="molecule type" value="Genomic_DNA"/>
</dbReference>
<gene>
    <name evidence="3" type="ORF">OUY18_02505</name>
</gene>
<dbReference type="Gene3D" id="3.30.360.10">
    <property type="entry name" value="Dihydrodipicolinate Reductase, domain 2"/>
    <property type="match status" value="1"/>
</dbReference>
<organism evidence="3 4">
    <name type="scientific">Caproiciproducens galactitolivorans</name>
    <dbReference type="NCBI Taxonomy" id="642589"/>
    <lineage>
        <taxon>Bacteria</taxon>
        <taxon>Bacillati</taxon>
        <taxon>Bacillota</taxon>
        <taxon>Clostridia</taxon>
        <taxon>Eubacteriales</taxon>
        <taxon>Acutalibacteraceae</taxon>
        <taxon>Caproiciproducens</taxon>
    </lineage>
</organism>
<dbReference type="Pfam" id="PF22725">
    <property type="entry name" value="GFO_IDH_MocA_C3"/>
    <property type="match status" value="1"/>
</dbReference>
<keyword evidence="4" id="KW-1185">Reference proteome</keyword>
<dbReference type="Gene3D" id="3.40.50.720">
    <property type="entry name" value="NAD(P)-binding Rossmann-like Domain"/>
    <property type="match status" value="1"/>
</dbReference>
<proteinExistence type="predicted"/>
<evidence type="ECO:0000259" key="2">
    <source>
        <dbReference type="Pfam" id="PF22725"/>
    </source>
</evidence>
<evidence type="ECO:0000313" key="3">
    <source>
        <dbReference type="EMBL" id="MCY1713126.1"/>
    </source>
</evidence>
<dbReference type="InterPro" id="IPR036291">
    <property type="entry name" value="NAD(P)-bd_dom_sf"/>
</dbReference>
<dbReference type="Pfam" id="PF01408">
    <property type="entry name" value="GFO_IDH_MocA"/>
    <property type="match status" value="1"/>
</dbReference>
<dbReference type="Proteomes" id="UP001082703">
    <property type="component" value="Unassembled WGS sequence"/>
</dbReference>
<dbReference type="RefSeq" id="WP_268057125.1">
    <property type="nucleotide sequence ID" value="NZ_JAPOHA010000002.1"/>
</dbReference>
<sequence length="327" mass="37445">MIKVGLVGLGGMGTVHWNNYKYIEDCRVVAAVGNSENDIRNAKSWDIPLFSDVNEMLDQTEVDVVDICTPTFLHYEHAKKSLSRGIHTFIEKPIALHKIQAEELYQLAQEKGAILLVGQAVRFSKQNALLKELVRTEKYGKVLDAYFERLSAAPRWAVGGWMFDKSKSGLLVFDLHIHDLDLIVSIFGKPLSYSYTSAGNKNKAYKEQYRFTYKYGDFNISAEAAWFNASIPFMARWRVYFENAVVINDGVTVTAYQFDHDPYVFDTEEVNKIPTGINVPPTEMYLNELNHFISCIRENKKSDIIKKEEIFNVLEILEDVSFHSENE</sequence>
<comment type="caution">
    <text evidence="3">The sequence shown here is derived from an EMBL/GenBank/DDBJ whole genome shotgun (WGS) entry which is preliminary data.</text>
</comment>
<evidence type="ECO:0000313" key="4">
    <source>
        <dbReference type="Proteomes" id="UP001082703"/>
    </source>
</evidence>
<dbReference type="SUPFAM" id="SSF51735">
    <property type="entry name" value="NAD(P)-binding Rossmann-fold domains"/>
    <property type="match status" value="1"/>
</dbReference>
<dbReference type="InterPro" id="IPR051450">
    <property type="entry name" value="Gfo/Idh/MocA_Oxidoreductases"/>
</dbReference>
<name>A0ABT4BT58_9FIRM</name>
<dbReference type="SUPFAM" id="SSF55347">
    <property type="entry name" value="Glyceraldehyde-3-phosphate dehydrogenase-like, C-terminal domain"/>
    <property type="match status" value="1"/>
</dbReference>
<feature type="domain" description="GFO/IDH/MocA-like oxidoreductase" evidence="2">
    <location>
        <begin position="130"/>
        <end position="224"/>
    </location>
</feature>
<dbReference type="InterPro" id="IPR000683">
    <property type="entry name" value="Gfo/Idh/MocA-like_OxRdtase_N"/>
</dbReference>
<protein>
    <submittedName>
        <fullName evidence="3">Gfo/Idh/MocA family oxidoreductase</fullName>
    </submittedName>
</protein>
<evidence type="ECO:0000259" key="1">
    <source>
        <dbReference type="Pfam" id="PF01408"/>
    </source>
</evidence>